<keyword evidence="8" id="KW-1185">Reference proteome</keyword>
<evidence type="ECO:0000256" key="2">
    <source>
        <dbReference type="ARBA" id="ARBA00022692"/>
    </source>
</evidence>
<evidence type="ECO:0000256" key="3">
    <source>
        <dbReference type="ARBA" id="ARBA00022989"/>
    </source>
</evidence>
<dbReference type="OMA" id="RYQTLAY"/>
<protein>
    <recommendedName>
        <fullName evidence="6">Major facilitator superfamily (MFS) profile domain-containing protein</fullName>
    </recommendedName>
</protein>
<dbReference type="InterPro" id="IPR005829">
    <property type="entry name" value="Sugar_transporter_CS"/>
</dbReference>
<dbReference type="EnsemblMetazoa" id="XM_030981838">
    <property type="protein sequence ID" value="XP_030837698"/>
    <property type="gene ID" value="LOC582688"/>
</dbReference>
<dbReference type="InParanoid" id="A0A7M7NK92"/>
<keyword evidence="2 5" id="KW-0812">Transmembrane</keyword>
<proteinExistence type="predicted"/>
<name>A0A7M7NK92_STRPU</name>
<reference evidence="8" key="1">
    <citation type="submission" date="2015-02" db="EMBL/GenBank/DDBJ databases">
        <title>Genome sequencing for Strongylocentrotus purpuratus.</title>
        <authorList>
            <person name="Murali S."/>
            <person name="Liu Y."/>
            <person name="Vee V."/>
            <person name="English A."/>
            <person name="Wang M."/>
            <person name="Skinner E."/>
            <person name="Han Y."/>
            <person name="Muzny D.M."/>
            <person name="Worley K.C."/>
            <person name="Gibbs R.A."/>
        </authorList>
    </citation>
    <scope>NUCLEOTIDE SEQUENCE</scope>
</reference>
<feature type="transmembrane region" description="Helical" evidence="5">
    <location>
        <begin position="164"/>
        <end position="183"/>
    </location>
</feature>
<evidence type="ECO:0000256" key="1">
    <source>
        <dbReference type="ARBA" id="ARBA00004141"/>
    </source>
</evidence>
<dbReference type="GO" id="GO:0016020">
    <property type="term" value="C:membrane"/>
    <property type="evidence" value="ECO:0007669"/>
    <property type="project" value="UniProtKB-SubCell"/>
</dbReference>
<keyword evidence="4 5" id="KW-0472">Membrane</keyword>
<feature type="transmembrane region" description="Helical" evidence="5">
    <location>
        <begin position="189"/>
        <end position="209"/>
    </location>
</feature>
<evidence type="ECO:0000256" key="5">
    <source>
        <dbReference type="SAM" id="Phobius"/>
    </source>
</evidence>
<evidence type="ECO:0000256" key="4">
    <source>
        <dbReference type="ARBA" id="ARBA00023136"/>
    </source>
</evidence>
<evidence type="ECO:0000313" key="8">
    <source>
        <dbReference type="Proteomes" id="UP000007110"/>
    </source>
</evidence>
<dbReference type="PROSITE" id="PS50850">
    <property type="entry name" value="MFS"/>
    <property type="match status" value="1"/>
</dbReference>
<evidence type="ECO:0000313" key="7">
    <source>
        <dbReference type="EnsemblMetazoa" id="XP_030837698"/>
    </source>
</evidence>
<keyword evidence="3 5" id="KW-1133">Transmembrane helix</keyword>
<dbReference type="GeneID" id="582688"/>
<feature type="transmembrane region" description="Helical" evidence="5">
    <location>
        <begin position="490"/>
        <end position="512"/>
    </location>
</feature>
<dbReference type="Gene3D" id="1.20.1250.20">
    <property type="entry name" value="MFS general substrate transporter like domains"/>
    <property type="match status" value="1"/>
</dbReference>
<dbReference type="OrthoDB" id="2261376at2759"/>
<dbReference type="PROSITE" id="PS00216">
    <property type="entry name" value="SUGAR_TRANSPORT_1"/>
    <property type="match status" value="1"/>
</dbReference>
<feature type="transmembrane region" description="Helical" evidence="5">
    <location>
        <begin position="221"/>
        <end position="243"/>
    </location>
</feature>
<evidence type="ECO:0000259" key="6">
    <source>
        <dbReference type="PROSITE" id="PS50850"/>
    </source>
</evidence>
<dbReference type="KEGG" id="spu:582688"/>
<dbReference type="RefSeq" id="XP_030837698.1">
    <property type="nucleotide sequence ID" value="XM_030981838.1"/>
</dbReference>
<dbReference type="InterPro" id="IPR011701">
    <property type="entry name" value="MFS"/>
</dbReference>
<feature type="transmembrane region" description="Helical" evidence="5">
    <location>
        <begin position="518"/>
        <end position="538"/>
    </location>
</feature>
<comment type="subcellular location">
    <subcellularLocation>
        <location evidence="1">Membrane</location>
        <topology evidence="1">Multi-pass membrane protein</topology>
    </subcellularLocation>
</comment>
<dbReference type="GO" id="GO:0022857">
    <property type="term" value="F:transmembrane transporter activity"/>
    <property type="evidence" value="ECO:0007669"/>
    <property type="project" value="InterPro"/>
</dbReference>
<reference evidence="7" key="2">
    <citation type="submission" date="2021-01" db="UniProtKB">
        <authorList>
            <consortium name="EnsemblMetazoa"/>
        </authorList>
    </citation>
    <scope>IDENTIFICATION</scope>
</reference>
<sequence length="582" mass="65250">MELDDVLHELKDWGKYQTLAFILITVSGTWFPAWQIFSGAFTLATPEYYHCNPAPNTFPNQSLVLQNETDDGAVRFGVESYENCLMYDVKEGEMITDQTQIVGCQNGWEYYTIYPEESTAVIEMNLVCDRDIWPSTAQSVYFAGVMVGAFGAGQLSDIYGRKTVLIVSFIGEGICGLVVAFLYNYYAFVSVWFLVGMFENGINIVEYVLVVEMFTPKKRTLAACINNISWGLGVTLLAPIAWLLKDWRWMQIAISIPCFLAIFYYWLIHESVRWLLSRGRTSDAQKVVEKIAEFNNLGHVPVLTNSDDDFAMKKETYKKKSTEGMSNGESEKGDAEMAVNHVRKSTSTSSLTTVFGLFRKKRLFLNSVNMFCQWLMCSLVYYGLSLNSSELAGDKYLNFFLLGLVEIPAYTLIMYTLVKWGRRPTLVVSNFVAAVACIITAYVPETSADGTNLQPVIVSFAMIGKLGITCSFGTVFVYGTEIFPTSIRNVGFGLCSFWSRVGGVMAPFVIYLNRIYEPGPLLIFGISSFFCGGIALFLPETLDRPLPETLEEGNNLHKTKPIRSSRAESPYIAGERNLAMET</sequence>
<feature type="transmembrane region" description="Helical" evidence="5">
    <location>
        <begin position="396"/>
        <end position="418"/>
    </location>
</feature>
<dbReference type="PANTHER" id="PTHR24064">
    <property type="entry name" value="SOLUTE CARRIER FAMILY 22 MEMBER"/>
    <property type="match status" value="1"/>
</dbReference>
<feature type="transmembrane region" description="Helical" evidence="5">
    <location>
        <begin position="425"/>
        <end position="444"/>
    </location>
</feature>
<feature type="transmembrane region" description="Helical" evidence="5">
    <location>
        <begin position="456"/>
        <end position="478"/>
    </location>
</feature>
<dbReference type="AlphaFoldDB" id="A0A7M7NK92"/>
<dbReference type="SUPFAM" id="SSF103473">
    <property type="entry name" value="MFS general substrate transporter"/>
    <property type="match status" value="1"/>
</dbReference>
<feature type="transmembrane region" description="Helical" evidence="5">
    <location>
        <begin position="363"/>
        <end position="384"/>
    </location>
</feature>
<dbReference type="Proteomes" id="UP000007110">
    <property type="component" value="Unassembled WGS sequence"/>
</dbReference>
<dbReference type="InterPro" id="IPR036259">
    <property type="entry name" value="MFS_trans_sf"/>
</dbReference>
<organism evidence="7 8">
    <name type="scientific">Strongylocentrotus purpuratus</name>
    <name type="common">Purple sea urchin</name>
    <dbReference type="NCBI Taxonomy" id="7668"/>
    <lineage>
        <taxon>Eukaryota</taxon>
        <taxon>Metazoa</taxon>
        <taxon>Echinodermata</taxon>
        <taxon>Eleutherozoa</taxon>
        <taxon>Echinozoa</taxon>
        <taxon>Echinoidea</taxon>
        <taxon>Euechinoidea</taxon>
        <taxon>Echinacea</taxon>
        <taxon>Camarodonta</taxon>
        <taxon>Echinidea</taxon>
        <taxon>Strongylocentrotidae</taxon>
        <taxon>Strongylocentrotus</taxon>
    </lineage>
</organism>
<dbReference type="InterPro" id="IPR020846">
    <property type="entry name" value="MFS_dom"/>
</dbReference>
<dbReference type="Pfam" id="PF07690">
    <property type="entry name" value="MFS_1"/>
    <property type="match status" value="1"/>
</dbReference>
<accession>A0A7M7NK92</accession>
<feature type="domain" description="Major facilitator superfamily (MFS) profile" evidence="6">
    <location>
        <begin position="95"/>
        <end position="543"/>
    </location>
</feature>
<feature type="transmembrane region" description="Helical" evidence="5">
    <location>
        <begin position="249"/>
        <end position="268"/>
    </location>
</feature>
<dbReference type="CDD" id="cd17317">
    <property type="entry name" value="MFS_SLC22"/>
    <property type="match status" value="1"/>
</dbReference>